<evidence type="ECO:0000256" key="1">
    <source>
        <dbReference type="SAM" id="MobiDB-lite"/>
    </source>
</evidence>
<proteinExistence type="predicted"/>
<reference evidence="2" key="1">
    <citation type="submission" date="2020-11" db="EMBL/GenBank/DDBJ databases">
        <authorList>
            <consortium name="DOE Joint Genome Institute"/>
            <person name="Ahrendt S."/>
            <person name="Riley R."/>
            <person name="Andreopoulos W."/>
            <person name="Labutti K."/>
            <person name="Pangilinan J."/>
            <person name="Ruiz-Duenas F.J."/>
            <person name="Barrasa J.M."/>
            <person name="Sanchez-Garcia M."/>
            <person name="Camarero S."/>
            <person name="Miyauchi S."/>
            <person name="Serrano A."/>
            <person name="Linde D."/>
            <person name="Babiker R."/>
            <person name="Drula E."/>
            <person name="Ayuso-Fernandez I."/>
            <person name="Pacheco R."/>
            <person name="Padilla G."/>
            <person name="Ferreira P."/>
            <person name="Barriuso J."/>
            <person name="Kellner H."/>
            <person name="Castanera R."/>
            <person name="Alfaro M."/>
            <person name="Ramirez L."/>
            <person name="Pisabarro A.G."/>
            <person name="Kuo A."/>
            <person name="Tritt A."/>
            <person name="Lipzen A."/>
            <person name="He G."/>
            <person name="Yan M."/>
            <person name="Ng V."/>
            <person name="Cullen D."/>
            <person name="Martin F."/>
            <person name="Rosso M.-N."/>
            <person name="Henrissat B."/>
            <person name="Hibbett D."/>
            <person name="Martinez A.T."/>
            <person name="Grigoriev I.V."/>
        </authorList>
    </citation>
    <scope>NUCLEOTIDE SEQUENCE</scope>
    <source>
        <strain evidence="2">CIRM-BRFM 674</strain>
    </source>
</reference>
<dbReference type="OrthoDB" id="2570975at2759"/>
<feature type="region of interest" description="Disordered" evidence="1">
    <location>
        <begin position="1"/>
        <end position="33"/>
    </location>
</feature>
<name>A0A9P5ZAI5_9AGAR</name>
<comment type="caution">
    <text evidence="2">The sequence shown here is derived from an EMBL/GenBank/DDBJ whole genome shotgun (WGS) entry which is preliminary data.</text>
</comment>
<organism evidence="2 3">
    <name type="scientific">Pholiota conissans</name>
    <dbReference type="NCBI Taxonomy" id="109636"/>
    <lineage>
        <taxon>Eukaryota</taxon>
        <taxon>Fungi</taxon>
        <taxon>Dikarya</taxon>
        <taxon>Basidiomycota</taxon>
        <taxon>Agaricomycotina</taxon>
        <taxon>Agaricomycetes</taxon>
        <taxon>Agaricomycetidae</taxon>
        <taxon>Agaricales</taxon>
        <taxon>Agaricineae</taxon>
        <taxon>Strophariaceae</taxon>
        <taxon>Pholiota</taxon>
    </lineage>
</organism>
<dbReference type="Proteomes" id="UP000807469">
    <property type="component" value="Unassembled WGS sequence"/>
</dbReference>
<sequence>MTVYHRNHNTRVTPAPLPTSCCSPPSPQRPRRTSSTLIQNHLQITPQHFARQAKVKAGMSRSIARFPAHLERPNIKTISSEAIEAVAPAYKDVPVRIVREQLLAESSSLVAGLHSADFSLLPTVPLPKEVTVPINDFVFKRAVCPTHLLAIPTTIRQANGVNRIQYTLYPIHELVFAASCSSFIPLPPSAAASEEGNKAATITLPVVQLVVPAAWTFPILHHYLYTKDTRALKASLLPPGWDSSVVNVMKQAKTIVDVHRNAVGFGVVDETMVLSNEGPSQSLYDVIDESWAKILTAMREKTTPPPAVSP</sequence>
<dbReference type="AlphaFoldDB" id="A0A9P5ZAI5"/>
<keyword evidence="3" id="KW-1185">Reference proteome</keyword>
<evidence type="ECO:0000313" key="3">
    <source>
        <dbReference type="Proteomes" id="UP000807469"/>
    </source>
</evidence>
<accession>A0A9P5ZAI5</accession>
<gene>
    <name evidence="2" type="ORF">BDN70DRAFT_872142</name>
</gene>
<dbReference type="EMBL" id="MU155141">
    <property type="protein sequence ID" value="KAF9484632.1"/>
    <property type="molecule type" value="Genomic_DNA"/>
</dbReference>
<evidence type="ECO:0000313" key="2">
    <source>
        <dbReference type="EMBL" id="KAF9484632.1"/>
    </source>
</evidence>
<protein>
    <submittedName>
        <fullName evidence="2">Uncharacterized protein</fullName>
    </submittedName>
</protein>